<feature type="domain" description="Methyltransferase type 11" evidence="3">
    <location>
        <begin position="90"/>
        <end position="177"/>
    </location>
</feature>
<dbReference type="Pfam" id="PF21302">
    <property type="entry name" value="Zn_ribbon_RlmA"/>
    <property type="match status" value="1"/>
</dbReference>
<feature type="binding site" evidence="2">
    <location>
        <position position="71"/>
    </location>
    <ligand>
        <name>S-adenosyl-L-methionine</name>
        <dbReference type="ChEBI" id="CHEBI:59789"/>
    </ligand>
</feature>
<proteinExistence type="predicted"/>
<organism evidence="5 6">
    <name type="scientific">Allocatelliglobosispora scoriae</name>
    <dbReference type="NCBI Taxonomy" id="643052"/>
    <lineage>
        <taxon>Bacteria</taxon>
        <taxon>Bacillati</taxon>
        <taxon>Actinomycetota</taxon>
        <taxon>Actinomycetes</taxon>
        <taxon>Micromonosporales</taxon>
        <taxon>Micromonosporaceae</taxon>
        <taxon>Allocatelliglobosispora</taxon>
    </lineage>
</organism>
<gene>
    <name evidence="5" type="ORF">F4553_003796</name>
</gene>
<feature type="domain" description="23S rRNA (guanine(745)-N(1))-methyltransferase N-terminal" evidence="4">
    <location>
        <begin position="10"/>
        <end position="44"/>
    </location>
</feature>
<name>A0A841BMW8_9ACTN</name>
<dbReference type="AlphaFoldDB" id="A0A841BMW8"/>
<dbReference type="InterPro" id="IPR016718">
    <property type="entry name" value="rRNA_m1G-MeTrfase_A_prd"/>
</dbReference>
<dbReference type="GO" id="GO:0046872">
    <property type="term" value="F:metal ion binding"/>
    <property type="evidence" value="ECO:0007669"/>
    <property type="project" value="UniProtKB-KW"/>
</dbReference>
<evidence type="ECO:0000313" key="5">
    <source>
        <dbReference type="EMBL" id="MBB5870417.1"/>
    </source>
</evidence>
<dbReference type="Pfam" id="PF08241">
    <property type="entry name" value="Methyltransf_11"/>
    <property type="match status" value="1"/>
</dbReference>
<keyword evidence="1" id="KW-0862">Zinc</keyword>
<dbReference type="Proteomes" id="UP000587527">
    <property type="component" value="Unassembled WGS sequence"/>
</dbReference>
<feature type="binding site" evidence="1">
    <location>
        <position position="14"/>
    </location>
    <ligand>
        <name>Zn(2+)</name>
        <dbReference type="ChEBI" id="CHEBI:29105"/>
    </ligand>
</feature>
<comment type="caution">
    <text evidence="5">The sequence shown here is derived from an EMBL/GenBank/DDBJ whole genome shotgun (WGS) entry which is preliminary data.</text>
</comment>
<evidence type="ECO:0000256" key="1">
    <source>
        <dbReference type="PIRSR" id="PIRSR018249-1"/>
    </source>
</evidence>
<dbReference type="EMBL" id="JACHMN010000002">
    <property type="protein sequence ID" value="MBB5870417.1"/>
    <property type="molecule type" value="Genomic_DNA"/>
</dbReference>
<dbReference type="InterPro" id="IPR029063">
    <property type="entry name" value="SAM-dependent_MTases_sf"/>
</dbReference>
<dbReference type="Gene3D" id="3.40.50.150">
    <property type="entry name" value="Vaccinia Virus protein VP39"/>
    <property type="match status" value="1"/>
</dbReference>
<keyword evidence="5" id="KW-0489">Methyltransferase</keyword>
<dbReference type="EC" id="2.1.1.187" evidence="5"/>
<keyword evidence="6" id="KW-1185">Reference proteome</keyword>
<feature type="binding site" evidence="1">
    <location>
        <position position="11"/>
    </location>
    <ligand>
        <name>Zn(2+)</name>
        <dbReference type="ChEBI" id="CHEBI:29105"/>
    </ligand>
</feature>
<keyword evidence="1" id="KW-0479">Metal-binding</keyword>
<evidence type="ECO:0000313" key="6">
    <source>
        <dbReference type="Proteomes" id="UP000587527"/>
    </source>
</evidence>
<dbReference type="InterPro" id="IPR013216">
    <property type="entry name" value="Methyltransf_11"/>
</dbReference>
<dbReference type="InterPro" id="IPR048647">
    <property type="entry name" value="RlmA_N"/>
</dbReference>
<dbReference type="GO" id="GO:0052911">
    <property type="term" value="F:23S rRNA (guanine(745)-N(1))-methyltransferase activity"/>
    <property type="evidence" value="ECO:0007669"/>
    <property type="project" value="UniProtKB-EC"/>
</dbReference>
<evidence type="ECO:0000259" key="3">
    <source>
        <dbReference type="Pfam" id="PF08241"/>
    </source>
</evidence>
<feature type="binding site" evidence="2">
    <location>
        <begin position="96"/>
        <end position="97"/>
    </location>
    <ligand>
        <name>S-adenosyl-L-methionine</name>
        <dbReference type="ChEBI" id="CHEBI:59789"/>
    </ligand>
</feature>
<dbReference type="RefSeq" id="WP_184837804.1">
    <property type="nucleotide sequence ID" value="NZ_JACHMN010000002.1"/>
</dbReference>
<evidence type="ECO:0000259" key="4">
    <source>
        <dbReference type="Pfam" id="PF21302"/>
    </source>
</evidence>
<protein>
    <submittedName>
        <fullName evidence="5">23S rRNA (Guanine745-N1)-methyltransferase</fullName>
        <ecNumber evidence="5">2.1.1.187</ecNumber>
    </submittedName>
</protein>
<feature type="binding site" evidence="2">
    <location>
        <position position="184"/>
    </location>
    <ligand>
        <name>S-adenosyl-L-methionine</name>
        <dbReference type="ChEBI" id="CHEBI:59789"/>
    </ligand>
</feature>
<keyword evidence="5" id="KW-0808">Transferase</keyword>
<sequence length="274" mass="29090">MNDLTLAALRCPVCASPLTAAVGALRCAAHGHSFDIARQGYAHLGAGKRLPDGDSAAMVAARIAFLDSGHYAPLATTLAEATPRRSELIVDTGGGTGYYLAAALDRAIGAFGLVLDVSKPALRRAARCHPRASAALADTWGPLPLADGAVDVLLNVFAPRNGPEFARVLAPGGRLIVVTPEAEHLAELRRELGLIEVDPGKEERLAASLRDFELDSERTVTWPLHLTRAEVESLVAMGPTARHLTPETLHGRVTTLPEQTEVTATVRLSTYRPH</sequence>
<dbReference type="SUPFAM" id="SSF53335">
    <property type="entry name" value="S-adenosyl-L-methionine-dependent methyltransferases"/>
    <property type="match status" value="1"/>
</dbReference>
<reference evidence="5 6" key="1">
    <citation type="submission" date="2020-08" db="EMBL/GenBank/DDBJ databases">
        <title>Sequencing the genomes of 1000 actinobacteria strains.</title>
        <authorList>
            <person name="Klenk H.-P."/>
        </authorList>
    </citation>
    <scope>NUCLEOTIDE SEQUENCE [LARGE SCALE GENOMIC DNA]</scope>
    <source>
        <strain evidence="5 6">DSM 45362</strain>
    </source>
</reference>
<dbReference type="PIRSF" id="PIRSF018249">
    <property type="entry name" value="MyrA_prd"/>
    <property type="match status" value="1"/>
</dbReference>
<keyword evidence="2" id="KW-0949">S-adenosyl-L-methionine</keyword>
<feature type="binding site" evidence="1">
    <location>
        <position position="32"/>
    </location>
    <ligand>
        <name>Zn(2+)</name>
        <dbReference type="ChEBI" id="CHEBI:29105"/>
    </ligand>
</feature>
<evidence type="ECO:0000256" key="2">
    <source>
        <dbReference type="PIRSR" id="PIRSR018249-2"/>
    </source>
</evidence>
<accession>A0A841BMW8</accession>
<dbReference type="CDD" id="cd02440">
    <property type="entry name" value="AdoMet_MTases"/>
    <property type="match status" value="1"/>
</dbReference>
<feature type="binding site" evidence="1">
    <location>
        <position position="27"/>
    </location>
    <ligand>
        <name>Zn(2+)</name>
        <dbReference type="ChEBI" id="CHEBI:29105"/>
    </ligand>
</feature>